<evidence type="ECO:0000313" key="3">
    <source>
        <dbReference type="Proteomes" id="UP000294947"/>
    </source>
</evidence>
<keyword evidence="3" id="KW-1185">Reference proteome</keyword>
<dbReference type="PANTHER" id="PTHR22674">
    <property type="entry name" value="NTPASE, KAP FAMILY P-LOOP DOMAIN-CONTAINING 1"/>
    <property type="match status" value="1"/>
</dbReference>
<organism evidence="2 3">
    <name type="scientific">Saccharopolyspora elongata</name>
    <dbReference type="NCBI Taxonomy" id="2530387"/>
    <lineage>
        <taxon>Bacteria</taxon>
        <taxon>Bacillati</taxon>
        <taxon>Actinomycetota</taxon>
        <taxon>Actinomycetes</taxon>
        <taxon>Pseudonocardiales</taxon>
        <taxon>Pseudonocardiaceae</taxon>
        <taxon>Saccharopolyspora</taxon>
    </lineage>
</organism>
<name>A0A4R4Y5Y6_9PSEU</name>
<dbReference type="Pfam" id="PF07693">
    <property type="entry name" value="KAP_NTPase"/>
    <property type="match status" value="1"/>
</dbReference>
<dbReference type="EMBL" id="SMKW01000074">
    <property type="protein sequence ID" value="TDD39818.1"/>
    <property type="molecule type" value="Genomic_DNA"/>
</dbReference>
<dbReference type="InterPro" id="IPR011646">
    <property type="entry name" value="KAP_P-loop"/>
</dbReference>
<dbReference type="AlphaFoldDB" id="A0A4R4Y5Y6"/>
<evidence type="ECO:0000259" key="1">
    <source>
        <dbReference type="Pfam" id="PF07693"/>
    </source>
</evidence>
<dbReference type="InterPro" id="IPR011006">
    <property type="entry name" value="CheY-like_superfamily"/>
</dbReference>
<dbReference type="Gene3D" id="3.40.50.2300">
    <property type="match status" value="1"/>
</dbReference>
<proteinExistence type="predicted"/>
<dbReference type="Proteomes" id="UP000294947">
    <property type="component" value="Unassembled WGS sequence"/>
</dbReference>
<feature type="domain" description="KAP NTPase" evidence="1">
    <location>
        <begin position="53"/>
        <end position="327"/>
    </location>
</feature>
<dbReference type="PANTHER" id="PTHR22674:SF6">
    <property type="entry name" value="NTPASE KAP FAMILY P-LOOP DOMAIN-CONTAINING PROTEIN 1"/>
    <property type="match status" value="1"/>
</dbReference>
<dbReference type="SUPFAM" id="SSF52540">
    <property type="entry name" value="P-loop containing nucleoside triphosphate hydrolases"/>
    <property type="match status" value="1"/>
</dbReference>
<dbReference type="InterPro" id="IPR052754">
    <property type="entry name" value="NTPase_KAP_P-loop"/>
</dbReference>
<reference evidence="2 3" key="1">
    <citation type="submission" date="2019-03" db="EMBL/GenBank/DDBJ databases">
        <title>Draft genome sequences of novel Actinobacteria.</title>
        <authorList>
            <person name="Sahin N."/>
            <person name="Ay H."/>
            <person name="Saygin H."/>
        </authorList>
    </citation>
    <scope>NUCLEOTIDE SEQUENCE [LARGE SCALE GENOMIC DNA]</scope>
    <source>
        <strain evidence="2 3">7K502</strain>
    </source>
</reference>
<comment type="caution">
    <text evidence="2">The sequence shown here is derived from an EMBL/GenBank/DDBJ whole genome shotgun (WGS) entry which is preliminary data.</text>
</comment>
<dbReference type="OrthoDB" id="88903at2"/>
<evidence type="ECO:0000313" key="2">
    <source>
        <dbReference type="EMBL" id="TDD39818.1"/>
    </source>
</evidence>
<accession>A0A4R4Y5Y6</accession>
<sequence>MVFRIRAPTSCDTPRRLAEPEVALTEAVTTRFVVLNDQPVETGEDDLLDAAATARALVELISDSHVSTPFTVAIDAGWGMGKSSLMRLMRARLEERGTPTAWFNAWTSGADALEVLIKSVLLTFDRNIVRRAYHRLAKRRRAVRFVRLLLKVVLRFFGVHRLVDELWRQLSVDAKSRNEIRDVVHDMAKDWADGGDSDGRQLVVFIDDLDRCSGDVVLAVCEAIKLYLDVPGLVFVIGCDQAVLARNMQESGGSAGHALGHLEKIVQVYYRTPAPDQESVRRLIDGFAGRSGTKELFGDGVTALIAQRTRRNPRRIKRLINSFVLEYHLNRDWQRFGASALVRVILLQHFYPEFYRSLTGTGDRDIVSEFLAYTSVREHCKAGNHPGDDEFFTNHQVAPPPARADHDVLLSSLDRVEQELPVFFPELAANPDFVSLIGELAQEADFDELRRYLQQGRRGSFSLPSLLTDDEFPQAFLLNRPTESLDALISPESWASRHDLWRLVDELRHHHDPRSLHDLLRQGIDLVRVPAPEETDASPGLRVLWVDDSFKPDLLGDAKLDLIADADRRGIRVLRTNDPESLKDNLRRFEPDLLISDITRDGDPNAGLDDLAALRSDGIYDGPAIFYTSRVTPSRVKRAEELGALGVTADPRELMSWIERFVADRTDGHDSAQD</sequence>
<gene>
    <name evidence="2" type="ORF">E1288_36500</name>
</gene>
<dbReference type="InterPro" id="IPR027417">
    <property type="entry name" value="P-loop_NTPase"/>
</dbReference>
<dbReference type="SUPFAM" id="SSF52172">
    <property type="entry name" value="CheY-like"/>
    <property type="match status" value="1"/>
</dbReference>
<protein>
    <submittedName>
        <fullName evidence="2">Response regulator</fullName>
    </submittedName>
</protein>